<proteinExistence type="predicted"/>
<sequence length="104" mass="12781">MMYGVTDENPTPFLQRTYYKALIGHIEVDPTFKWLWKSCCQTKHMAFSWLQIKDRLSSRNMLRRRNMTLDSCNCGLCSLQWQWKRFPCLRSSYNLKFLWWQRFL</sequence>
<name>A0A3L6FY31_MAIZE</name>
<evidence type="ECO:0000259" key="1">
    <source>
        <dbReference type="Pfam" id="PF13966"/>
    </source>
</evidence>
<dbReference type="InterPro" id="IPR026960">
    <property type="entry name" value="RVT-Znf"/>
</dbReference>
<dbReference type="Proteomes" id="UP000251960">
    <property type="component" value="Chromosome 2"/>
</dbReference>
<dbReference type="EMBL" id="NCVQ01000003">
    <property type="protein sequence ID" value="PWZ39832.1"/>
    <property type="molecule type" value="Genomic_DNA"/>
</dbReference>
<dbReference type="Pfam" id="PF13966">
    <property type="entry name" value="zf-RVT"/>
    <property type="match status" value="1"/>
</dbReference>
<dbReference type="AlphaFoldDB" id="A0A3L6FY31"/>
<evidence type="ECO:0000313" key="2">
    <source>
        <dbReference type="EMBL" id="PWZ39832.1"/>
    </source>
</evidence>
<gene>
    <name evidence="2" type="ORF">Zm00014a_015445</name>
</gene>
<comment type="caution">
    <text evidence="2">The sequence shown here is derived from an EMBL/GenBank/DDBJ whole genome shotgun (WGS) entry which is preliminary data.</text>
</comment>
<reference evidence="2" key="1">
    <citation type="journal article" date="2018" name="Nat. Genet.">
        <title>Extensive intraspecific gene order and gene structural variations between Mo17 and other maize genomes.</title>
        <authorList>
            <person name="Sun S."/>
            <person name="Zhou Y."/>
            <person name="Chen J."/>
            <person name="Shi J."/>
            <person name="Zhao H."/>
            <person name="Zhao H."/>
            <person name="Song W."/>
            <person name="Zhang M."/>
            <person name="Cui Y."/>
            <person name="Dong X."/>
            <person name="Liu H."/>
            <person name="Ma X."/>
            <person name="Jiao Y."/>
            <person name="Wang B."/>
            <person name="Wei X."/>
            <person name="Stein J.C."/>
            <person name="Glaubitz J.C."/>
            <person name="Lu F."/>
            <person name="Yu G."/>
            <person name="Liang C."/>
            <person name="Fengler K."/>
            <person name="Li B."/>
            <person name="Rafalski A."/>
            <person name="Schnable P.S."/>
            <person name="Ware D.H."/>
            <person name="Buckler E.S."/>
            <person name="Lai J."/>
        </authorList>
    </citation>
    <scope>NUCLEOTIDE SEQUENCE [LARGE SCALE GENOMIC DNA]</scope>
    <source>
        <tissue evidence="2">Seedling</tissue>
    </source>
</reference>
<protein>
    <recommendedName>
        <fullName evidence="1">Reverse transcriptase zinc-binding domain-containing protein</fullName>
    </recommendedName>
</protein>
<feature type="domain" description="Reverse transcriptase zinc-binding" evidence="1">
    <location>
        <begin position="16"/>
        <end position="80"/>
    </location>
</feature>
<accession>A0A3L6FY31</accession>
<organism evidence="2">
    <name type="scientific">Zea mays</name>
    <name type="common">Maize</name>
    <dbReference type="NCBI Taxonomy" id="4577"/>
    <lineage>
        <taxon>Eukaryota</taxon>
        <taxon>Viridiplantae</taxon>
        <taxon>Streptophyta</taxon>
        <taxon>Embryophyta</taxon>
        <taxon>Tracheophyta</taxon>
        <taxon>Spermatophyta</taxon>
        <taxon>Magnoliopsida</taxon>
        <taxon>Liliopsida</taxon>
        <taxon>Poales</taxon>
        <taxon>Poaceae</taxon>
        <taxon>PACMAD clade</taxon>
        <taxon>Panicoideae</taxon>
        <taxon>Andropogonodae</taxon>
        <taxon>Andropogoneae</taxon>
        <taxon>Tripsacinae</taxon>
        <taxon>Zea</taxon>
    </lineage>
</organism>